<dbReference type="eggNOG" id="ENOG5031TUF">
    <property type="taxonomic scope" value="Bacteria"/>
</dbReference>
<evidence type="ECO:0000313" key="1">
    <source>
        <dbReference type="EMBL" id="EKF21884.1"/>
    </source>
</evidence>
<dbReference type="STRING" id="1122247.GCA_000379865_01309"/>
<dbReference type="EMBL" id="AMRA01000111">
    <property type="protein sequence ID" value="EKF21884.1"/>
    <property type="molecule type" value="Genomic_DNA"/>
</dbReference>
<organism evidence="1 2">
    <name type="scientific">Mycolicibacterium hassiacum (strain DSM 44199 / CIP 105218 / JCM 12690 / 3849)</name>
    <name type="common">Mycobacterium hassiacum</name>
    <dbReference type="NCBI Taxonomy" id="1122247"/>
    <lineage>
        <taxon>Bacteria</taxon>
        <taxon>Bacillati</taxon>
        <taxon>Actinomycetota</taxon>
        <taxon>Actinomycetes</taxon>
        <taxon>Mycobacteriales</taxon>
        <taxon>Mycobacteriaceae</taxon>
        <taxon>Mycolicibacterium</taxon>
    </lineage>
</organism>
<name>K5BIS7_MYCHD</name>
<dbReference type="PATRIC" id="fig|1122247.3.peg.3971"/>
<proteinExistence type="predicted"/>
<protein>
    <submittedName>
        <fullName evidence="1">Uncharacterized protein</fullName>
    </submittedName>
</protein>
<sequence length="47" mass="5573">MYRHSLSRSRFGRIAWSLLRHPIKSREFPAKAERLVTPDELARYGIC</sequence>
<dbReference type="RefSeq" id="WP_005631085.1">
    <property type="nucleotide sequence ID" value="NZ_AMRA01000111.1"/>
</dbReference>
<dbReference type="AlphaFoldDB" id="K5BIS7"/>
<keyword evidence="2" id="KW-1185">Reference proteome</keyword>
<gene>
    <name evidence="1" type="ORF">C731_4140</name>
</gene>
<reference evidence="1 2" key="1">
    <citation type="journal article" date="2012" name="J. Bacteriol.">
        <title>Genome sequence of Mycobacterium hassiacum DSM 44199, a rare source of heat-stable mycobacterial proteins.</title>
        <authorList>
            <person name="Tiago I."/>
            <person name="Maranha A."/>
            <person name="Mendes V."/>
            <person name="Alarico S."/>
            <person name="Moynihan P.J."/>
            <person name="Clarke A.J."/>
            <person name="Macedo-Ribeiro S."/>
            <person name="Pereira P.J."/>
            <person name="Empadinhas N."/>
        </authorList>
    </citation>
    <scope>NUCLEOTIDE SEQUENCE [LARGE SCALE GENOMIC DNA]</scope>
    <source>
        <strain evidence="2">DSM 44199 / CIP 105218 / JCM 12690 / 3849</strain>
    </source>
</reference>
<accession>K5BIS7</accession>
<dbReference type="OrthoDB" id="4745680at2"/>
<dbReference type="Proteomes" id="UP000006265">
    <property type="component" value="Unassembled WGS sequence"/>
</dbReference>
<evidence type="ECO:0000313" key="2">
    <source>
        <dbReference type="Proteomes" id="UP000006265"/>
    </source>
</evidence>
<comment type="caution">
    <text evidence="1">The sequence shown here is derived from an EMBL/GenBank/DDBJ whole genome shotgun (WGS) entry which is preliminary data.</text>
</comment>